<dbReference type="EMBL" id="JACSPV010000032">
    <property type="protein sequence ID" value="MBD8006538.1"/>
    <property type="molecule type" value="Genomic_DNA"/>
</dbReference>
<name>A0ABR8VP58_9BACI</name>
<sequence length="201" mass="23322">MNPFAINEQDILYLFESAGTEVLINDQAHKAIITNSGFNSENDERYINTLNPIRMGDLVSFNDHQYIIITESNGKRHAKYRAIMRHCNFTIGFPGEIERVPVLDENGNPILDNHGRPIFEEREGDPYFIPAIVDDKYFQVNNQFQMRVADNQIMVVVQDNELNRSKFEVNKRFELMGKEWKVLQDDLTKVGLLILTCERVV</sequence>
<reference evidence="1 2" key="1">
    <citation type="submission" date="2020-08" db="EMBL/GenBank/DDBJ databases">
        <title>A Genomic Blueprint of the Chicken Gut Microbiome.</title>
        <authorList>
            <person name="Gilroy R."/>
            <person name="Ravi A."/>
            <person name="Getino M."/>
            <person name="Pursley I."/>
            <person name="Horton D.L."/>
            <person name="Alikhan N.-F."/>
            <person name="Baker D."/>
            <person name="Gharbi K."/>
            <person name="Hall N."/>
            <person name="Watson M."/>
            <person name="Adriaenssens E.M."/>
            <person name="Foster-Nyarko E."/>
            <person name="Jarju S."/>
            <person name="Secka A."/>
            <person name="Antonio M."/>
            <person name="Oren A."/>
            <person name="Chaudhuri R."/>
            <person name="La Ragione R.M."/>
            <person name="Hildebrand F."/>
            <person name="Pallen M.J."/>
        </authorList>
    </citation>
    <scope>NUCLEOTIDE SEQUENCE [LARGE SCALE GENOMIC DNA]</scope>
    <source>
        <strain evidence="1 2">Sa1BUA2</strain>
    </source>
</reference>
<evidence type="ECO:0000313" key="1">
    <source>
        <dbReference type="EMBL" id="MBD8006538.1"/>
    </source>
</evidence>
<evidence type="ECO:0000313" key="2">
    <source>
        <dbReference type="Proteomes" id="UP000648182"/>
    </source>
</evidence>
<gene>
    <name evidence="1" type="ORF">H9631_15775</name>
</gene>
<proteinExistence type="predicted"/>
<comment type="caution">
    <text evidence="1">The sequence shown here is derived from an EMBL/GenBank/DDBJ whole genome shotgun (WGS) entry which is preliminary data.</text>
</comment>
<protein>
    <submittedName>
        <fullName evidence="1">Ig domain-containing protein</fullName>
    </submittedName>
</protein>
<keyword evidence="2" id="KW-1185">Reference proteome</keyword>
<dbReference type="Proteomes" id="UP000648182">
    <property type="component" value="Unassembled WGS sequence"/>
</dbReference>
<dbReference type="RefSeq" id="WP_191814462.1">
    <property type="nucleotide sequence ID" value="NZ_JACSPV010000032.1"/>
</dbReference>
<accession>A0ABR8VP58</accession>
<organism evidence="1 2">
    <name type="scientific">Bacillus norwichensis</name>
    <dbReference type="NCBI Taxonomy" id="2762217"/>
    <lineage>
        <taxon>Bacteria</taxon>
        <taxon>Bacillati</taxon>
        <taxon>Bacillota</taxon>
        <taxon>Bacilli</taxon>
        <taxon>Bacillales</taxon>
        <taxon>Bacillaceae</taxon>
        <taxon>Bacillus</taxon>
    </lineage>
</organism>